<evidence type="ECO:0008006" key="4">
    <source>
        <dbReference type="Google" id="ProtNLM"/>
    </source>
</evidence>
<dbReference type="Proteomes" id="UP001221328">
    <property type="component" value="Unassembled WGS sequence"/>
</dbReference>
<keyword evidence="3" id="KW-1185">Reference proteome</keyword>
<name>A0ABT5G094_9ACTN</name>
<proteinExistence type="predicted"/>
<comment type="caution">
    <text evidence="2">The sequence shown here is derived from an EMBL/GenBank/DDBJ whole genome shotgun (WGS) entry which is preliminary data.</text>
</comment>
<sequence length="67" mass="7401">MSDTQISSVIRAAAPTLDRDLLNRARRHRRRTLELMTVCAVALVPWTVLLAATLPRDTRFITGASPG</sequence>
<dbReference type="RefSeq" id="WP_272177099.1">
    <property type="nucleotide sequence ID" value="NZ_JAQOSK010000011.1"/>
</dbReference>
<gene>
    <name evidence="2" type="ORF">PO587_27565</name>
</gene>
<evidence type="ECO:0000313" key="3">
    <source>
        <dbReference type="Proteomes" id="UP001221328"/>
    </source>
</evidence>
<feature type="transmembrane region" description="Helical" evidence="1">
    <location>
        <begin position="33"/>
        <end position="54"/>
    </location>
</feature>
<evidence type="ECO:0000256" key="1">
    <source>
        <dbReference type="SAM" id="Phobius"/>
    </source>
</evidence>
<keyword evidence="1" id="KW-0812">Transmembrane</keyword>
<protein>
    <recommendedName>
        <fullName evidence="4">ABC transporter permease</fullName>
    </recommendedName>
</protein>
<reference evidence="2 3" key="1">
    <citation type="journal article" date="2015" name="Int. J. Syst. Evol. Microbiol.">
        <title>Streptomyces gilvifuscus sp. nov., an actinomycete that produces antibacterial compounds isolated from soil.</title>
        <authorList>
            <person name="Nguyen T.M."/>
            <person name="Kim J."/>
        </authorList>
    </citation>
    <scope>NUCLEOTIDE SEQUENCE [LARGE SCALE GENOMIC DNA]</scope>
    <source>
        <strain evidence="2 3">T113</strain>
    </source>
</reference>
<organism evidence="2 3">
    <name type="scientific">Streptomyces gilvifuscus</name>
    <dbReference type="NCBI Taxonomy" id="1550617"/>
    <lineage>
        <taxon>Bacteria</taxon>
        <taxon>Bacillati</taxon>
        <taxon>Actinomycetota</taxon>
        <taxon>Actinomycetes</taxon>
        <taxon>Kitasatosporales</taxon>
        <taxon>Streptomycetaceae</taxon>
        <taxon>Streptomyces</taxon>
    </lineage>
</organism>
<accession>A0ABT5G094</accession>
<keyword evidence="1" id="KW-1133">Transmembrane helix</keyword>
<evidence type="ECO:0000313" key="2">
    <source>
        <dbReference type="EMBL" id="MDC2958205.1"/>
    </source>
</evidence>
<dbReference type="EMBL" id="JAQOSK010000011">
    <property type="protein sequence ID" value="MDC2958205.1"/>
    <property type="molecule type" value="Genomic_DNA"/>
</dbReference>
<keyword evidence="1" id="KW-0472">Membrane</keyword>